<dbReference type="OrthoDB" id="2434051at2759"/>
<dbReference type="AlphaFoldDB" id="A0A397GHH7"/>
<accession>A0A397GHH7</accession>
<name>A0A397GHH7_9GLOM</name>
<proteinExistence type="predicted"/>
<comment type="caution">
    <text evidence="2">The sequence shown here is derived from an EMBL/GenBank/DDBJ whole genome shotgun (WGS) entry which is preliminary data.</text>
</comment>
<sequence length="126" mass="14817">MRESFSDFGTKDTINWVDRSSPLNSPPNSPDLKPSKKILAPMQDNQDLKETFFNGNDLVIEYFVKINKCNKLFGYNKEQLRYQFFRGLSYDNQLEVRRCGLEFPLEELVERLSAIENIWKMHSKCA</sequence>
<feature type="region of interest" description="Disordered" evidence="1">
    <location>
        <begin position="1"/>
        <end position="35"/>
    </location>
</feature>
<evidence type="ECO:0000256" key="1">
    <source>
        <dbReference type="SAM" id="MobiDB-lite"/>
    </source>
</evidence>
<keyword evidence="3" id="KW-1185">Reference proteome</keyword>
<gene>
    <name evidence="2" type="ORF">Glove_537g4</name>
</gene>
<reference evidence="2 3" key="1">
    <citation type="submission" date="2018-08" db="EMBL/GenBank/DDBJ databases">
        <title>Genome and evolution of the arbuscular mycorrhizal fungus Diversispora epigaea (formerly Glomus versiforme) and its bacterial endosymbionts.</title>
        <authorList>
            <person name="Sun X."/>
            <person name="Fei Z."/>
            <person name="Harrison M."/>
        </authorList>
    </citation>
    <scope>NUCLEOTIDE SEQUENCE [LARGE SCALE GENOMIC DNA]</scope>
    <source>
        <strain evidence="2 3">IT104</strain>
    </source>
</reference>
<dbReference type="EMBL" id="PQFF01000459">
    <property type="protein sequence ID" value="RHZ48896.1"/>
    <property type="molecule type" value="Genomic_DNA"/>
</dbReference>
<organism evidence="2 3">
    <name type="scientific">Diversispora epigaea</name>
    <dbReference type="NCBI Taxonomy" id="1348612"/>
    <lineage>
        <taxon>Eukaryota</taxon>
        <taxon>Fungi</taxon>
        <taxon>Fungi incertae sedis</taxon>
        <taxon>Mucoromycota</taxon>
        <taxon>Glomeromycotina</taxon>
        <taxon>Glomeromycetes</taxon>
        <taxon>Diversisporales</taxon>
        <taxon>Diversisporaceae</taxon>
        <taxon>Diversispora</taxon>
    </lineage>
</organism>
<dbReference type="Proteomes" id="UP000266861">
    <property type="component" value="Unassembled WGS sequence"/>
</dbReference>
<evidence type="ECO:0000313" key="3">
    <source>
        <dbReference type="Proteomes" id="UP000266861"/>
    </source>
</evidence>
<protein>
    <submittedName>
        <fullName evidence="2">Uncharacterized protein</fullName>
    </submittedName>
</protein>
<evidence type="ECO:0000313" key="2">
    <source>
        <dbReference type="EMBL" id="RHZ48896.1"/>
    </source>
</evidence>
<dbReference type="STRING" id="1348612.A0A397GHH7"/>